<evidence type="ECO:0000313" key="3">
    <source>
        <dbReference type="Proteomes" id="UP000807769"/>
    </source>
</evidence>
<keyword evidence="1" id="KW-0812">Transmembrane</keyword>
<proteinExistence type="predicted"/>
<dbReference type="EMBL" id="JABBWG010000174">
    <property type="protein sequence ID" value="KAG1798383.1"/>
    <property type="molecule type" value="Genomic_DNA"/>
</dbReference>
<reference evidence="2" key="1">
    <citation type="journal article" date="2020" name="New Phytol.">
        <title>Comparative genomics reveals dynamic genome evolution in host specialist ectomycorrhizal fungi.</title>
        <authorList>
            <person name="Lofgren L.A."/>
            <person name="Nguyen N.H."/>
            <person name="Vilgalys R."/>
            <person name="Ruytinx J."/>
            <person name="Liao H.L."/>
            <person name="Branco S."/>
            <person name="Kuo A."/>
            <person name="LaButti K."/>
            <person name="Lipzen A."/>
            <person name="Andreopoulos W."/>
            <person name="Pangilinan J."/>
            <person name="Riley R."/>
            <person name="Hundley H."/>
            <person name="Na H."/>
            <person name="Barry K."/>
            <person name="Grigoriev I.V."/>
            <person name="Stajich J.E."/>
            <person name="Kennedy P.G."/>
        </authorList>
    </citation>
    <scope>NUCLEOTIDE SEQUENCE</scope>
    <source>
        <strain evidence="2">MN1</strain>
    </source>
</reference>
<accession>A0A9P7DMD4</accession>
<organism evidence="2 3">
    <name type="scientific">Suillus subaureus</name>
    <dbReference type="NCBI Taxonomy" id="48587"/>
    <lineage>
        <taxon>Eukaryota</taxon>
        <taxon>Fungi</taxon>
        <taxon>Dikarya</taxon>
        <taxon>Basidiomycota</taxon>
        <taxon>Agaricomycotina</taxon>
        <taxon>Agaricomycetes</taxon>
        <taxon>Agaricomycetidae</taxon>
        <taxon>Boletales</taxon>
        <taxon>Suillineae</taxon>
        <taxon>Suillaceae</taxon>
        <taxon>Suillus</taxon>
    </lineage>
</organism>
<gene>
    <name evidence="2" type="ORF">BJ212DRAFT_216738</name>
</gene>
<dbReference type="Proteomes" id="UP000807769">
    <property type="component" value="Unassembled WGS sequence"/>
</dbReference>
<protein>
    <submittedName>
        <fullName evidence="2">Uncharacterized protein</fullName>
    </submittedName>
</protein>
<evidence type="ECO:0000313" key="2">
    <source>
        <dbReference type="EMBL" id="KAG1798383.1"/>
    </source>
</evidence>
<comment type="caution">
    <text evidence="2">The sequence shown here is derived from an EMBL/GenBank/DDBJ whole genome shotgun (WGS) entry which is preliminary data.</text>
</comment>
<dbReference type="GeneID" id="64636692"/>
<dbReference type="AlphaFoldDB" id="A0A9P7DMD4"/>
<keyword evidence="1" id="KW-0472">Membrane</keyword>
<keyword evidence="1" id="KW-1133">Transmembrane helix</keyword>
<sequence>MVPPPPLSTLSYPRSRSSILPTLLFSITFLCSCSYSVTLFLLILNVPYYIHSFLALYIFLSLSIERYPCFSQSCMAYIISSVVVSCDDVAE</sequence>
<name>A0A9P7DMD4_9AGAM</name>
<evidence type="ECO:0000256" key="1">
    <source>
        <dbReference type="SAM" id="Phobius"/>
    </source>
</evidence>
<feature type="transmembrane region" description="Helical" evidence="1">
    <location>
        <begin position="20"/>
        <end position="42"/>
    </location>
</feature>
<dbReference type="RefSeq" id="XP_041185607.1">
    <property type="nucleotide sequence ID" value="XM_041342676.1"/>
</dbReference>
<keyword evidence="3" id="KW-1185">Reference proteome</keyword>